<dbReference type="PROSITE" id="PS50931">
    <property type="entry name" value="HTH_LYSR"/>
    <property type="match status" value="1"/>
</dbReference>
<dbReference type="GO" id="GO:0043565">
    <property type="term" value="F:sequence-specific DNA binding"/>
    <property type="evidence" value="ECO:0007669"/>
    <property type="project" value="TreeGrafter"/>
</dbReference>
<dbReference type="SUPFAM" id="SSF53850">
    <property type="entry name" value="Periplasmic binding protein-like II"/>
    <property type="match status" value="1"/>
</dbReference>
<evidence type="ECO:0000259" key="5">
    <source>
        <dbReference type="PROSITE" id="PS50931"/>
    </source>
</evidence>
<dbReference type="InterPro" id="IPR000847">
    <property type="entry name" value="LysR_HTH_N"/>
</dbReference>
<dbReference type="GO" id="GO:0006351">
    <property type="term" value="P:DNA-templated transcription"/>
    <property type="evidence" value="ECO:0007669"/>
    <property type="project" value="TreeGrafter"/>
</dbReference>
<gene>
    <name evidence="6" type="ORF">GEV02_24700</name>
</gene>
<feature type="domain" description="HTH lysR-type" evidence="5">
    <location>
        <begin position="1"/>
        <end position="59"/>
    </location>
</feature>
<dbReference type="RefSeq" id="WP_152840591.1">
    <property type="nucleotide sequence ID" value="NZ_WHUG01000012.1"/>
</dbReference>
<keyword evidence="2" id="KW-0805">Transcription regulation</keyword>
<organism evidence="6 7">
    <name type="scientific">Rugamonas aquatica</name>
    <dbReference type="NCBI Taxonomy" id="2743357"/>
    <lineage>
        <taxon>Bacteria</taxon>
        <taxon>Pseudomonadati</taxon>
        <taxon>Pseudomonadota</taxon>
        <taxon>Betaproteobacteria</taxon>
        <taxon>Burkholderiales</taxon>
        <taxon>Oxalobacteraceae</taxon>
        <taxon>Telluria group</taxon>
        <taxon>Rugamonas</taxon>
    </lineage>
</organism>
<evidence type="ECO:0000313" key="6">
    <source>
        <dbReference type="EMBL" id="MQA41349.1"/>
    </source>
</evidence>
<evidence type="ECO:0000256" key="4">
    <source>
        <dbReference type="ARBA" id="ARBA00023163"/>
    </source>
</evidence>
<evidence type="ECO:0000256" key="2">
    <source>
        <dbReference type="ARBA" id="ARBA00023015"/>
    </source>
</evidence>
<dbReference type="InterPro" id="IPR036388">
    <property type="entry name" value="WH-like_DNA-bd_sf"/>
</dbReference>
<dbReference type="AlphaFoldDB" id="A0A6A7N8J4"/>
<dbReference type="CDD" id="cd08422">
    <property type="entry name" value="PBP2_CrgA_like"/>
    <property type="match status" value="1"/>
</dbReference>
<name>A0A6A7N8J4_9BURK</name>
<dbReference type="PANTHER" id="PTHR30537">
    <property type="entry name" value="HTH-TYPE TRANSCRIPTIONAL REGULATOR"/>
    <property type="match status" value="1"/>
</dbReference>
<dbReference type="GO" id="GO:0003700">
    <property type="term" value="F:DNA-binding transcription factor activity"/>
    <property type="evidence" value="ECO:0007669"/>
    <property type="project" value="InterPro"/>
</dbReference>
<keyword evidence="7" id="KW-1185">Reference proteome</keyword>
<keyword evidence="4" id="KW-0804">Transcription</keyword>
<reference evidence="6 7" key="1">
    <citation type="submission" date="2019-10" db="EMBL/GenBank/DDBJ databases">
        <title>Two novel species isolated from a subtropical stream in China.</title>
        <authorList>
            <person name="Lu H."/>
        </authorList>
    </citation>
    <scope>NUCLEOTIDE SEQUENCE [LARGE SCALE GENOMIC DNA]</scope>
    <source>
        <strain evidence="6 7">FT29W</strain>
    </source>
</reference>
<dbReference type="InterPro" id="IPR058163">
    <property type="entry name" value="LysR-type_TF_proteobact-type"/>
</dbReference>
<comment type="similarity">
    <text evidence="1">Belongs to the LysR transcriptional regulatory family.</text>
</comment>
<accession>A0A6A7N8J4</accession>
<dbReference type="Pfam" id="PF00126">
    <property type="entry name" value="HTH_1"/>
    <property type="match status" value="1"/>
</dbReference>
<dbReference type="Proteomes" id="UP000440498">
    <property type="component" value="Unassembled WGS sequence"/>
</dbReference>
<comment type="caution">
    <text evidence="6">The sequence shown here is derived from an EMBL/GenBank/DDBJ whole genome shotgun (WGS) entry which is preliminary data.</text>
</comment>
<dbReference type="PANTHER" id="PTHR30537:SF5">
    <property type="entry name" value="HTH-TYPE TRANSCRIPTIONAL ACTIVATOR TTDR-RELATED"/>
    <property type="match status" value="1"/>
</dbReference>
<evidence type="ECO:0000313" key="7">
    <source>
        <dbReference type="Proteomes" id="UP000440498"/>
    </source>
</evidence>
<dbReference type="InterPro" id="IPR036390">
    <property type="entry name" value="WH_DNA-bd_sf"/>
</dbReference>
<evidence type="ECO:0000256" key="1">
    <source>
        <dbReference type="ARBA" id="ARBA00009437"/>
    </source>
</evidence>
<dbReference type="InterPro" id="IPR005119">
    <property type="entry name" value="LysR_subst-bd"/>
</dbReference>
<dbReference type="EMBL" id="WHUG01000012">
    <property type="protein sequence ID" value="MQA41349.1"/>
    <property type="molecule type" value="Genomic_DNA"/>
</dbReference>
<dbReference type="FunFam" id="1.10.10.10:FF:000001">
    <property type="entry name" value="LysR family transcriptional regulator"/>
    <property type="match status" value="1"/>
</dbReference>
<dbReference type="Gene3D" id="1.10.10.10">
    <property type="entry name" value="Winged helix-like DNA-binding domain superfamily/Winged helix DNA-binding domain"/>
    <property type="match status" value="1"/>
</dbReference>
<sequence>MSLLSSMELFVAVANARGFRRAAETLDMPNSTLSRRISELEKEIGVRLFHRSTRKVELTEAGQAYFRRCESIVAEARIAHESLQELAERPSGTLRVSMPVDLAISYLAPSLKAFGEQYPQIDFEMDLTPRRVDLVTDGFDCAIRMGTPPPTPSTLIARQVGLLPRYLYASPAYLRGAPPLKHPDDLANHQCMIQFPGGGKAQWTLSSRKKTVTVDVSGRYTANNVSMCRKMAALGMGVAISAGPEALEELERGQLQRVLPEWDFSPIPVYAIIESRLIPSRVRLFIDFVQASLKGYSAPL</sequence>
<keyword evidence="3" id="KW-0238">DNA-binding</keyword>
<dbReference type="SUPFAM" id="SSF46785">
    <property type="entry name" value="Winged helix' DNA-binding domain"/>
    <property type="match status" value="1"/>
</dbReference>
<dbReference type="Gene3D" id="3.40.190.290">
    <property type="match status" value="1"/>
</dbReference>
<dbReference type="Pfam" id="PF03466">
    <property type="entry name" value="LysR_substrate"/>
    <property type="match status" value="1"/>
</dbReference>
<proteinExistence type="inferred from homology"/>
<evidence type="ECO:0000256" key="3">
    <source>
        <dbReference type="ARBA" id="ARBA00023125"/>
    </source>
</evidence>
<protein>
    <submittedName>
        <fullName evidence="6">LysR family transcriptional regulator</fullName>
    </submittedName>
</protein>